<reference evidence="3" key="1">
    <citation type="submission" date="2016-06" db="UniProtKB">
        <authorList>
            <consortium name="WormBaseParasite"/>
        </authorList>
    </citation>
    <scope>IDENTIFICATION</scope>
</reference>
<dbReference type="OrthoDB" id="511287at2759"/>
<evidence type="ECO:0000313" key="1">
    <source>
        <dbReference type="EMBL" id="VDK60835.1"/>
    </source>
</evidence>
<dbReference type="GO" id="GO:0005634">
    <property type="term" value="C:nucleus"/>
    <property type="evidence" value="ECO:0007669"/>
    <property type="project" value="InterPro"/>
</dbReference>
<dbReference type="InterPro" id="IPR006942">
    <property type="entry name" value="TH1"/>
</dbReference>
<evidence type="ECO:0000313" key="3">
    <source>
        <dbReference type="WBParaSite" id="GPUH_0000811201-mRNA-1"/>
    </source>
</evidence>
<dbReference type="AlphaFoldDB" id="A0A183DHB2"/>
<keyword evidence="2" id="KW-1185">Reference proteome</keyword>
<evidence type="ECO:0000313" key="2">
    <source>
        <dbReference type="Proteomes" id="UP000271098"/>
    </source>
</evidence>
<dbReference type="Pfam" id="PF04858">
    <property type="entry name" value="TH1"/>
    <property type="match status" value="1"/>
</dbReference>
<organism evidence="3">
    <name type="scientific">Gongylonema pulchrum</name>
    <dbReference type="NCBI Taxonomy" id="637853"/>
    <lineage>
        <taxon>Eukaryota</taxon>
        <taxon>Metazoa</taxon>
        <taxon>Ecdysozoa</taxon>
        <taxon>Nematoda</taxon>
        <taxon>Chromadorea</taxon>
        <taxon>Rhabditida</taxon>
        <taxon>Spirurina</taxon>
        <taxon>Spiruromorpha</taxon>
        <taxon>Spiruroidea</taxon>
        <taxon>Gongylonematidae</taxon>
        <taxon>Gongylonema</taxon>
    </lineage>
</organism>
<reference evidence="1 2" key="2">
    <citation type="submission" date="2018-11" db="EMBL/GenBank/DDBJ databases">
        <authorList>
            <consortium name="Pathogen Informatics"/>
        </authorList>
    </citation>
    <scope>NUCLEOTIDE SEQUENCE [LARGE SCALE GENOMIC DNA]</scope>
</reference>
<protein>
    <submittedName>
        <fullName evidence="3">Coatomer subunit zeta</fullName>
    </submittedName>
</protein>
<accession>A0A183DHB2</accession>
<proteinExistence type="predicted"/>
<dbReference type="GO" id="GO:0045892">
    <property type="term" value="P:negative regulation of DNA-templated transcription"/>
    <property type="evidence" value="ECO:0007669"/>
    <property type="project" value="InterPro"/>
</dbReference>
<dbReference type="WBParaSite" id="GPUH_0000811201-mRNA-1">
    <property type="protein sequence ID" value="GPUH_0000811201-mRNA-1"/>
    <property type="gene ID" value="GPUH_0000811201"/>
</dbReference>
<dbReference type="EMBL" id="UYRT01022778">
    <property type="protein sequence ID" value="VDK60835.1"/>
    <property type="molecule type" value="Genomic_DNA"/>
</dbReference>
<name>A0A183DHB2_9BILA</name>
<gene>
    <name evidence="1" type="ORF">GPUH_LOCUS8110</name>
</gene>
<sequence>MEPSAEQTVRQFLKCNGEQAVVIDLLVNSYYGYSELCNLLSEFLVLMEGTEEGARKCIENTLSTLIRRNFVAETIDAKFEVAENVDAWLPELLENR</sequence>
<dbReference type="Proteomes" id="UP000271098">
    <property type="component" value="Unassembled WGS sequence"/>
</dbReference>